<evidence type="ECO:0000256" key="1">
    <source>
        <dbReference type="ARBA" id="ARBA00022448"/>
    </source>
</evidence>
<keyword evidence="2" id="KW-0547">Nucleotide-binding</keyword>
<evidence type="ECO:0000313" key="6">
    <source>
        <dbReference type="Proteomes" id="UP000051984"/>
    </source>
</evidence>
<accession>A0A0R1EWL8</accession>
<dbReference type="PATRIC" id="fig|1423816.3.peg.456"/>
<protein>
    <submittedName>
        <fullName evidence="5">Amino acid ABC transporter ATPase</fullName>
    </submittedName>
</protein>
<feature type="domain" description="ABC transporter" evidence="4">
    <location>
        <begin position="5"/>
        <end position="215"/>
    </location>
</feature>
<dbReference type="EMBL" id="AZCT01000001">
    <property type="protein sequence ID" value="KRK13884.1"/>
    <property type="molecule type" value="Genomic_DNA"/>
</dbReference>
<dbReference type="InterPro" id="IPR017871">
    <property type="entry name" value="ABC_transporter-like_CS"/>
</dbReference>
<dbReference type="SMART" id="SM00382">
    <property type="entry name" value="AAA"/>
    <property type="match status" value="1"/>
</dbReference>
<dbReference type="InterPro" id="IPR003593">
    <property type="entry name" value="AAA+_ATPase"/>
</dbReference>
<organism evidence="5 6">
    <name type="scientific">Lacticaseibacillus zeae DSM 20178 = KCTC 3804</name>
    <dbReference type="NCBI Taxonomy" id="1423816"/>
    <lineage>
        <taxon>Bacteria</taxon>
        <taxon>Bacillati</taxon>
        <taxon>Bacillota</taxon>
        <taxon>Bacilli</taxon>
        <taxon>Lactobacillales</taxon>
        <taxon>Lactobacillaceae</taxon>
        <taxon>Lacticaseibacillus</taxon>
    </lineage>
</organism>
<dbReference type="GO" id="GO:0016887">
    <property type="term" value="F:ATP hydrolysis activity"/>
    <property type="evidence" value="ECO:0007669"/>
    <property type="project" value="InterPro"/>
</dbReference>
<sequence length="215" mass="23258">MANMLELKNINKSFNGRPVLKNVTVTIEDRKTLAIVGPSGAGKTTLLRIISGLEQADSGTMIWNGEPTTAQAMRKQGIIGVVFQNFELFPNLSVMRNITLAPTLQGIDQQQADATAKKLLDQLALTDQAKAYPYSLSGGQKQRVAIARALALNPQILLYDEPTSALDPLLRENVAEMVNQFKASGMTQVVVTHDMDFAKSVADTTYHVGKGGDGQ</sequence>
<evidence type="ECO:0000256" key="2">
    <source>
        <dbReference type="ARBA" id="ARBA00022741"/>
    </source>
</evidence>
<gene>
    <name evidence="5" type="ORF">FD51_GL000454</name>
</gene>
<evidence type="ECO:0000256" key="3">
    <source>
        <dbReference type="ARBA" id="ARBA00022840"/>
    </source>
</evidence>
<proteinExistence type="predicted"/>
<dbReference type="Pfam" id="PF00005">
    <property type="entry name" value="ABC_tran"/>
    <property type="match status" value="1"/>
</dbReference>
<dbReference type="PROSITE" id="PS50893">
    <property type="entry name" value="ABC_TRANSPORTER_2"/>
    <property type="match status" value="1"/>
</dbReference>
<dbReference type="PANTHER" id="PTHR42781">
    <property type="entry name" value="SPERMIDINE/PUTRESCINE IMPORT ATP-BINDING PROTEIN POTA"/>
    <property type="match status" value="1"/>
</dbReference>
<evidence type="ECO:0000259" key="4">
    <source>
        <dbReference type="PROSITE" id="PS50893"/>
    </source>
</evidence>
<name>A0A0R1EWL8_LACZE</name>
<dbReference type="GO" id="GO:0005524">
    <property type="term" value="F:ATP binding"/>
    <property type="evidence" value="ECO:0007669"/>
    <property type="project" value="UniProtKB-KW"/>
</dbReference>
<keyword evidence="1" id="KW-0813">Transport</keyword>
<comment type="caution">
    <text evidence="5">The sequence shown here is derived from an EMBL/GenBank/DDBJ whole genome shotgun (WGS) entry which is preliminary data.</text>
</comment>
<dbReference type="Gene3D" id="3.40.50.300">
    <property type="entry name" value="P-loop containing nucleotide triphosphate hydrolases"/>
    <property type="match status" value="1"/>
</dbReference>
<dbReference type="PANTHER" id="PTHR42781:SF9">
    <property type="entry name" value="AMINO ACID ABC TRANSPORTER, ATP-BINDING PROTEIN-RELATED"/>
    <property type="match status" value="1"/>
</dbReference>
<dbReference type="eggNOG" id="COG1126">
    <property type="taxonomic scope" value="Bacteria"/>
</dbReference>
<evidence type="ECO:0000313" key="5">
    <source>
        <dbReference type="EMBL" id="KRK13884.1"/>
    </source>
</evidence>
<dbReference type="InterPro" id="IPR050093">
    <property type="entry name" value="ABC_SmlMolc_Importer"/>
</dbReference>
<dbReference type="AlphaFoldDB" id="A0A0R1EWL8"/>
<reference evidence="5 6" key="1">
    <citation type="journal article" date="2015" name="Genome Announc.">
        <title>Expanding the biotechnology potential of lactobacilli through comparative genomics of 213 strains and associated genera.</title>
        <authorList>
            <person name="Sun Z."/>
            <person name="Harris H.M."/>
            <person name="McCann A."/>
            <person name="Guo C."/>
            <person name="Argimon S."/>
            <person name="Zhang W."/>
            <person name="Yang X."/>
            <person name="Jeffery I.B."/>
            <person name="Cooney J.C."/>
            <person name="Kagawa T.F."/>
            <person name="Liu W."/>
            <person name="Song Y."/>
            <person name="Salvetti E."/>
            <person name="Wrobel A."/>
            <person name="Rasinkangas P."/>
            <person name="Parkhill J."/>
            <person name="Rea M.C."/>
            <person name="O'Sullivan O."/>
            <person name="Ritari J."/>
            <person name="Douillard F.P."/>
            <person name="Paul Ross R."/>
            <person name="Yang R."/>
            <person name="Briner A.E."/>
            <person name="Felis G.E."/>
            <person name="de Vos W.M."/>
            <person name="Barrangou R."/>
            <person name="Klaenhammer T.R."/>
            <person name="Caufield P.W."/>
            <person name="Cui Y."/>
            <person name="Zhang H."/>
            <person name="O'Toole P.W."/>
        </authorList>
    </citation>
    <scope>NUCLEOTIDE SEQUENCE [LARGE SCALE GENOMIC DNA]</scope>
    <source>
        <strain evidence="5 6">DSM 20178</strain>
    </source>
</reference>
<dbReference type="InterPro" id="IPR003439">
    <property type="entry name" value="ABC_transporter-like_ATP-bd"/>
</dbReference>
<keyword evidence="3" id="KW-0067">ATP-binding</keyword>
<dbReference type="InterPro" id="IPR027417">
    <property type="entry name" value="P-loop_NTPase"/>
</dbReference>
<dbReference type="SUPFAM" id="SSF52540">
    <property type="entry name" value="P-loop containing nucleoside triphosphate hydrolases"/>
    <property type="match status" value="1"/>
</dbReference>
<dbReference type="Proteomes" id="UP000051984">
    <property type="component" value="Unassembled WGS sequence"/>
</dbReference>
<dbReference type="PROSITE" id="PS00211">
    <property type="entry name" value="ABC_TRANSPORTER_1"/>
    <property type="match status" value="1"/>
</dbReference>